<comment type="caution">
    <text evidence="4">The sequence shown here is derived from an EMBL/GenBank/DDBJ whole genome shotgun (WGS) entry which is preliminary data.</text>
</comment>
<reference evidence="4 5" key="1">
    <citation type="journal article" date="2013" name="Stand. Genomic Sci.">
        <title>Genome sequence of the reddish-pigmented Rubellimicrobium thermophilum type strain (DSM 16684(T)), a member of the Roseobacter clade.</title>
        <authorList>
            <person name="Fiebig A."/>
            <person name="Riedel T."/>
            <person name="Gronow S."/>
            <person name="Petersen J."/>
            <person name="Klenk H.P."/>
            <person name="Goker M."/>
        </authorList>
    </citation>
    <scope>NUCLEOTIDE SEQUENCE [LARGE SCALE GENOMIC DNA]</scope>
    <source>
        <strain evidence="4 5">DSM 16684</strain>
    </source>
</reference>
<dbReference type="InterPro" id="IPR041239">
    <property type="entry name" value="DUF5605"/>
</dbReference>
<proteinExistence type="predicted"/>
<dbReference type="HOGENOM" id="CLU_509868_0_0_5"/>
<gene>
    <name evidence="4" type="ORF">ruthe_00550</name>
</gene>
<dbReference type="EMBL" id="AOLV01000007">
    <property type="protein sequence ID" value="EPX87480.1"/>
    <property type="molecule type" value="Genomic_DNA"/>
</dbReference>
<dbReference type="InterPro" id="IPR013783">
    <property type="entry name" value="Ig-like_fold"/>
</dbReference>
<evidence type="ECO:0000313" key="4">
    <source>
        <dbReference type="EMBL" id="EPX87480.1"/>
    </source>
</evidence>
<dbReference type="Gene3D" id="2.60.40.3950">
    <property type="match status" value="1"/>
</dbReference>
<dbReference type="Pfam" id="PF18310">
    <property type="entry name" value="DUF5605"/>
    <property type="match status" value="1"/>
</dbReference>
<accession>S9SBH9</accession>
<dbReference type="InterPro" id="IPR025277">
    <property type="entry name" value="Apiosidase-like_cat_dom"/>
</dbReference>
<dbReference type="SUPFAM" id="SSF51445">
    <property type="entry name" value="(Trans)glycosidases"/>
    <property type="match status" value="1"/>
</dbReference>
<dbReference type="PANTHER" id="PTHR37836:SF2">
    <property type="entry name" value="DUF4038 DOMAIN-CONTAINING PROTEIN"/>
    <property type="match status" value="1"/>
</dbReference>
<dbReference type="Pfam" id="PF16586">
    <property type="entry name" value="DUF5060"/>
    <property type="match status" value="1"/>
</dbReference>
<dbReference type="RefSeq" id="WP_021096659.1">
    <property type="nucleotide sequence ID" value="NZ_KE557320.1"/>
</dbReference>
<dbReference type="STRING" id="1123069.ruthe_00550"/>
<name>S9SBH9_9RHOB</name>
<dbReference type="Gene3D" id="3.20.20.80">
    <property type="entry name" value="Glycosidases"/>
    <property type="match status" value="1"/>
</dbReference>
<protein>
    <submittedName>
        <fullName evidence="4">Uncharacterized protein</fullName>
    </submittedName>
</protein>
<evidence type="ECO:0000259" key="3">
    <source>
        <dbReference type="Pfam" id="PF18310"/>
    </source>
</evidence>
<dbReference type="InterPro" id="IPR032260">
    <property type="entry name" value="DUF5060"/>
</dbReference>
<sequence length="514" mass="58818">MTHIQAGPGSRTSGHVYDMCEFVFAGPAEGNPYLDVKFTGTFSLGNRRIQVPGFYDGEGRYVLRFMPDTEGEWNWLTRSSASGLDRLSGQLSVAPARPGVHGPVRVRNRFHFAYDDGESFFPFGTTCYAWTQQPLPLQEQTLATLAMTGFNKIRMAIFPKDYPFNVNEPLHPIFMTRTDGGLDFDRPNFSAFRHFETQVARLMDMGIEADVILFHPYDRWGYADMSPEQDCRYVAYMAARLSAFRNVWWSLANEYDFLLNTKPVSLWDRFCHILEENDHVGHLRSIHNGDPNMNFDHRKPWISHVCIQNWDVKRTPEWRIAYGKPVVNDEPEYEGNIYPAWGNITAQELVHRFWITVMRGGYAGHGETYADPDDVIWWAKGGRLKGEAWKRIAFLRRLLEEDVTEGLEPMGTNNDWPWTRISGAADAGGRVRYIYFGEHQPNEWTTGLPTDGGHYRVDLIDTWNMTIEPAEIVPPLIPHPTRHGGVVRGGVPDADFGVKLPGRPYLALRIRKLS</sequence>
<feature type="domain" description="DUF5605" evidence="3">
    <location>
        <begin position="428"/>
        <end position="511"/>
    </location>
</feature>
<dbReference type="AlphaFoldDB" id="S9SBH9"/>
<dbReference type="PANTHER" id="PTHR37836">
    <property type="entry name" value="LMO1036 PROTEIN"/>
    <property type="match status" value="1"/>
</dbReference>
<feature type="domain" description="Apiosidase-like catalytic" evidence="1">
    <location>
        <begin position="109"/>
        <end position="380"/>
    </location>
</feature>
<dbReference type="PATRIC" id="fig|1123069.3.peg.516"/>
<dbReference type="InterPro" id="IPR017853">
    <property type="entry name" value="GH"/>
</dbReference>
<feature type="domain" description="DUF5060" evidence="2">
    <location>
        <begin position="15"/>
        <end position="79"/>
    </location>
</feature>
<evidence type="ECO:0000259" key="2">
    <source>
        <dbReference type="Pfam" id="PF16586"/>
    </source>
</evidence>
<keyword evidence="5" id="KW-1185">Reference proteome</keyword>
<dbReference type="Proteomes" id="UP000015346">
    <property type="component" value="Unassembled WGS sequence"/>
</dbReference>
<organism evidence="4 5">
    <name type="scientific">Rubellimicrobium thermophilum DSM 16684</name>
    <dbReference type="NCBI Taxonomy" id="1123069"/>
    <lineage>
        <taxon>Bacteria</taxon>
        <taxon>Pseudomonadati</taxon>
        <taxon>Pseudomonadota</taxon>
        <taxon>Alphaproteobacteria</taxon>
        <taxon>Rhodobacterales</taxon>
        <taxon>Roseobacteraceae</taxon>
        <taxon>Rubellimicrobium</taxon>
    </lineage>
</organism>
<dbReference type="Gene3D" id="2.60.40.10">
    <property type="entry name" value="Immunoglobulins"/>
    <property type="match status" value="1"/>
</dbReference>
<evidence type="ECO:0000259" key="1">
    <source>
        <dbReference type="Pfam" id="PF13204"/>
    </source>
</evidence>
<evidence type="ECO:0000313" key="5">
    <source>
        <dbReference type="Proteomes" id="UP000015346"/>
    </source>
</evidence>
<dbReference type="Pfam" id="PF13204">
    <property type="entry name" value="Apiosidase"/>
    <property type="match status" value="1"/>
</dbReference>